<dbReference type="RefSeq" id="XP_001793592.1">
    <property type="nucleotide sequence ID" value="XM_001793540.1"/>
</dbReference>
<proteinExistence type="predicted"/>
<name>Q0UZ11_PHANO</name>
<dbReference type="InterPro" id="IPR032675">
    <property type="entry name" value="LRR_dom_sf"/>
</dbReference>
<sequence>MHMAGDVAGAAQTAHCLLFTLPDELLLDIAHCLSTLDQCELSPVSKQIGTIAQEAAYCAPSIPYRRSSPSRIAMLAEVLARNAHLACKVQELDLKPHTSHVSVETTLFCPWDDTVAESMQHLTVFMKESEIVGYILKHVPNLRHLLLDVRDEEAASFSSDRTHEHLLGYDHGQEPYGGAAMSNVVGLFPPRATCRVKTLSMERCTRLLNTQTEASDELVAFIRRLPELEELVVSFCNSEIDASTGDSYVVLKPGTLGSLDSRLLYLHPLASTLKYLILSACNHNDASFLEFISPMGPSLLRFQDLRKLQVEHDMIVRSDGNSIEQMLPPSLENLTIFAPRLSVVPYLKGLLPLKCHFTKSITVELCQLFEVGILVWVFWDPKDYRDDWNDPDYDPFIFEIIEFLAGLSLCGTLGQDMEARELL</sequence>
<evidence type="ECO:0000313" key="1">
    <source>
        <dbReference type="EMBL" id="EAT89734.1"/>
    </source>
</evidence>
<dbReference type="VEuPathDB" id="FungiDB:JI435_432120"/>
<dbReference type="KEGG" id="pno:SNOG_03003"/>
<organism evidence="1 2">
    <name type="scientific">Phaeosphaeria nodorum (strain SN15 / ATCC MYA-4574 / FGSC 10173)</name>
    <name type="common">Glume blotch fungus</name>
    <name type="synonym">Parastagonospora nodorum</name>
    <dbReference type="NCBI Taxonomy" id="321614"/>
    <lineage>
        <taxon>Eukaryota</taxon>
        <taxon>Fungi</taxon>
        <taxon>Dikarya</taxon>
        <taxon>Ascomycota</taxon>
        <taxon>Pezizomycotina</taxon>
        <taxon>Dothideomycetes</taxon>
        <taxon>Pleosporomycetidae</taxon>
        <taxon>Pleosporales</taxon>
        <taxon>Pleosporineae</taxon>
        <taxon>Phaeosphaeriaceae</taxon>
        <taxon>Parastagonospora</taxon>
    </lineage>
</organism>
<evidence type="ECO:0000313" key="2">
    <source>
        <dbReference type="Proteomes" id="UP000001055"/>
    </source>
</evidence>
<dbReference type="Gene3D" id="3.80.10.10">
    <property type="entry name" value="Ribonuclease Inhibitor"/>
    <property type="match status" value="1"/>
</dbReference>
<dbReference type="AlphaFoldDB" id="Q0UZ11"/>
<gene>
    <name evidence="1" type="ORF">SNOG_03003</name>
</gene>
<dbReference type="SUPFAM" id="SSF52047">
    <property type="entry name" value="RNI-like"/>
    <property type="match status" value="1"/>
</dbReference>
<protein>
    <recommendedName>
        <fullName evidence="3">F-box domain-containing protein</fullName>
    </recommendedName>
</protein>
<dbReference type="GeneID" id="5970449"/>
<dbReference type="InParanoid" id="Q0UZ11"/>
<dbReference type="Proteomes" id="UP000001055">
    <property type="component" value="Unassembled WGS sequence"/>
</dbReference>
<accession>Q0UZ11</accession>
<evidence type="ECO:0008006" key="3">
    <source>
        <dbReference type="Google" id="ProtNLM"/>
    </source>
</evidence>
<dbReference type="EMBL" id="CH445328">
    <property type="protein sequence ID" value="EAT89734.1"/>
    <property type="molecule type" value="Genomic_DNA"/>
</dbReference>
<reference evidence="2" key="1">
    <citation type="journal article" date="2007" name="Plant Cell">
        <title>Dothideomycete-plant interactions illuminated by genome sequencing and EST analysis of the wheat pathogen Stagonospora nodorum.</title>
        <authorList>
            <person name="Hane J.K."/>
            <person name="Lowe R.G."/>
            <person name="Solomon P.S."/>
            <person name="Tan K.C."/>
            <person name="Schoch C.L."/>
            <person name="Spatafora J.W."/>
            <person name="Crous P.W."/>
            <person name="Kodira C."/>
            <person name="Birren B.W."/>
            <person name="Galagan J.E."/>
            <person name="Torriani S.F."/>
            <person name="McDonald B.A."/>
            <person name="Oliver R.P."/>
        </authorList>
    </citation>
    <scope>NUCLEOTIDE SEQUENCE [LARGE SCALE GENOMIC DNA]</scope>
    <source>
        <strain evidence="2">SN15 / ATCC MYA-4574 / FGSC 10173</strain>
    </source>
</reference>